<sequence length="81" mass="7936">MTGDDTVPGAGTVLAVRGSVLDLGFAPGDLPAVNEAAEIAWDMTPEPLVAHRVRGVAPRDTGACVAAESLGLAAGTLAAGP</sequence>
<keyword evidence="5" id="KW-1185">Reference proteome</keyword>
<dbReference type="GO" id="GO:0006754">
    <property type="term" value="P:ATP biosynthetic process"/>
    <property type="evidence" value="ECO:0007669"/>
    <property type="project" value="UniProtKB-KW"/>
</dbReference>
<protein>
    <submittedName>
        <fullName evidence="4">Uncharacterized protein</fullName>
    </submittedName>
</protein>
<dbReference type="GO" id="GO:0016469">
    <property type="term" value="C:proton-transporting two-sector ATPase complex"/>
    <property type="evidence" value="ECO:0007669"/>
    <property type="project" value="UniProtKB-ARBA"/>
</dbReference>
<dbReference type="RefSeq" id="WP_132285466.1">
    <property type="nucleotide sequence ID" value="NZ_SKBM01000004.1"/>
</dbReference>
<proteinExistence type="inferred from homology"/>
<dbReference type="GO" id="GO:1902495">
    <property type="term" value="C:transmembrane transporter complex"/>
    <property type="evidence" value="ECO:0007669"/>
    <property type="project" value="UniProtKB-ARBA"/>
</dbReference>
<dbReference type="SUPFAM" id="SSF50615">
    <property type="entry name" value="N-terminal domain of alpha and beta subunits of F1 ATP synthase"/>
    <property type="match status" value="1"/>
</dbReference>
<dbReference type="InterPro" id="IPR036121">
    <property type="entry name" value="ATPase_F1/V1/A1_a/bsu_N_sf"/>
</dbReference>
<dbReference type="GO" id="GO:1902600">
    <property type="term" value="P:proton transmembrane transport"/>
    <property type="evidence" value="ECO:0007669"/>
    <property type="project" value="InterPro"/>
</dbReference>
<accession>A0A4R4DR69</accession>
<keyword evidence="2" id="KW-0813">Transport</keyword>
<keyword evidence="3" id="KW-0066">ATP synthesis</keyword>
<comment type="caution">
    <text evidence="4">The sequence shown here is derived from an EMBL/GenBank/DDBJ whole genome shotgun (WGS) entry which is preliminary data.</text>
</comment>
<reference evidence="4 5" key="1">
    <citation type="submission" date="2019-03" db="EMBL/GenBank/DDBJ databases">
        <title>Paracraurococcus aquatilis NE82 genome sequence.</title>
        <authorList>
            <person name="Zhao Y."/>
            <person name="Du Z."/>
        </authorList>
    </citation>
    <scope>NUCLEOTIDE SEQUENCE [LARGE SCALE GENOMIC DNA]</scope>
    <source>
        <strain evidence="4 5">NE82</strain>
    </source>
</reference>
<name>A0A4R4DR69_9PROT</name>
<evidence type="ECO:0000256" key="1">
    <source>
        <dbReference type="ARBA" id="ARBA00008936"/>
    </source>
</evidence>
<organism evidence="4 5">
    <name type="scientific">Roseicella aquatilis</name>
    <dbReference type="NCBI Taxonomy" id="2527868"/>
    <lineage>
        <taxon>Bacteria</taxon>
        <taxon>Pseudomonadati</taxon>
        <taxon>Pseudomonadota</taxon>
        <taxon>Alphaproteobacteria</taxon>
        <taxon>Acetobacterales</taxon>
        <taxon>Roseomonadaceae</taxon>
        <taxon>Roseicella</taxon>
    </lineage>
</organism>
<evidence type="ECO:0000256" key="2">
    <source>
        <dbReference type="ARBA" id="ARBA00022448"/>
    </source>
</evidence>
<dbReference type="Proteomes" id="UP000295023">
    <property type="component" value="Unassembled WGS sequence"/>
</dbReference>
<dbReference type="EMBL" id="SKBM01000004">
    <property type="protein sequence ID" value="TCZ64857.1"/>
    <property type="molecule type" value="Genomic_DNA"/>
</dbReference>
<comment type="similarity">
    <text evidence="1">Belongs to the ATPase alpha/beta chains family.</text>
</comment>
<gene>
    <name evidence="4" type="ORF">EXY23_05640</name>
</gene>
<evidence type="ECO:0000313" key="5">
    <source>
        <dbReference type="Proteomes" id="UP000295023"/>
    </source>
</evidence>
<dbReference type="AlphaFoldDB" id="A0A4R4DR69"/>
<evidence type="ECO:0000313" key="4">
    <source>
        <dbReference type="EMBL" id="TCZ64857.1"/>
    </source>
</evidence>
<evidence type="ECO:0000256" key="3">
    <source>
        <dbReference type="ARBA" id="ARBA00023310"/>
    </source>
</evidence>